<reference evidence="3 4" key="1">
    <citation type="submission" date="2020-02" db="EMBL/GenBank/DDBJ databases">
        <authorList>
            <person name="Dziuba M."/>
            <person name="Kuznetsov B."/>
            <person name="Mardanov A."/>
            <person name="Ravin N."/>
            <person name="Grouzdev D."/>
        </authorList>
    </citation>
    <scope>NUCLEOTIDE SEQUENCE [LARGE SCALE GENOMIC DNA]</scope>
    <source>
        <strain evidence="3 4">SpK</strain>
    </source>
</reference>
<dbReference type="RefSeq" id="WP_163680657.1">
    <property type="nucleotide sequence ID" value="NZ_JAAIYP010000039.1"/>
</dbReference>
<accession>A0A7C9QUS6</accession>
<evidence type="ECO:0000256" key="2">
    <source>
        <dbReference type="SAM" id="SignalP"/>
    </source>
</evidence>
<feature type="signal peptide" evidence="2">
    <location>
        <begin position="1"/>
        <end position="19"/>
    </location>
</feature>
<gene>
    <name evidence="3" type="ORF">G4223_13445</name>
</gene>
<keyword evidence="2" id="KW-0732">Signal</keyword>
<evidence type="ECO:0000256" key="1">
    <source>
        <dbReference type="SAM" id="MobiDB-lite"/>
    </source>
</evidence>
<feature type="compositionally biased region" description="Pro residues" evidence="1">
    <location>
        <begin position="30"/>
        <end position="40"/>
    </location>
</feature>
<dbReference type="EMBL" id="JAAIYP010000039">
    <property type="protein sequence ID" value="NFV81118.1"/>
    <property type="molecule type" value="Genomic_DNA"/>
</dbReference>
<dbReference type="Proteomes" id="UP000480684">
    <property type="component" value="Unassembled WGS sequence"/>
</dbReference>
<feature type="region of interest" description="Disordered" evidence="1">
    <location>
        <begin position="70"/>
        <end position="94"/>
    </location>
</feature>
<dbReference type="AlphaFoldDB" id="A0A7C9QUS6"/>
<keyword evidence="4" id="KW-1185">Reference proteome</keyword>
<protein>
    <submittedName>
        <fullName evidence="3">Uncharacterized protein</fullName>
    </submittedName>
</protein>
<comment type="caution">
    <text evidence="3">The sequence shown here is derived from an EMBL/GenBank/DDBJ whole genome shotgun (WGS) entry which is preliminary data.</text>
</comment>
<feature type="chain" id="PRO_5028863461" evidence="2">
    <location>
        <begin position="20"/>
        <end position="94"/>
    </location>
</feature>
<organism evidence="3 4">
    <name type="scientific">Magnetospirillum aberrantis SpK</name>
    <dbReference type="NCBI Taxonomy" id="908842"/>
    <lineage>
        <taxon>Bacteria</taxon>
        <taxon>Pseudomonadati</taxon>
        <taxon>Pseudomonadota</taxon>
        <taxon>Alphaproteobacteria</taxon>
        <taxon>Rhodospirillales</taxon>
        <taxon>Rhodospirillaceae</taxon>
        <taxon>Magnetospirillum</taxon>
    </lineage>
</organism>
<feature type="region of interest" description="Disordered" evidence="1">
    <location>
        <begin position="18"/>
        <end position="50"/>
    </location>
</feature>
<evidence type="ECO:0000313" key="4">
    <source>
        <dbReference type="Proteomes" id="UP000480684"/>
    </source>
</evidence>
<proteinExistence type="predicted"/>
<name>A0A7C9QUS6_9PROT</name>
<sequence>MRLSVWIAAVMVVAFAASAAAQSAPERKGPPPGGHQPPPEAFTACTDKSEGDAVTMTMPDGKTMAATCAKASDGRLAARPDKMPDHKGPPPDRQ</sequence>
<feature type="compositionally biased region" description="Basic and acidic residues" evidence="1">
    <location>
        <begin position="72"/>
        <end position="94"/>
    </location>
</feature>
<evidence type="ECO:0000313" key="3">
    <source>
        <dbReference type="EMBL" id="NFV81118.1"/>
    </source>
</evidence>